<reference evidence="1" key="1">
    <citation type="submission" date="2020-06" db="EMBL/GenBank/DDBJ databases">
        <title>Unique genomic features of the anaerobic methanotrophic archaea.</title>
        <authorList>
            <person name="Chadwick G.L."/>
            <person name="Skennerton C.T."/>
            <person name="Laso-Perez R."/>
            <person name="Leu A.O."/>
            <person name="Speth D.R."/>
            <person name="Yu H."/>
            <person name="Morgan-Lang C."/>
            <person name="Hatzenpichler R."/>
            <person name="Goudeau D."/>
            <person name="Malmstrom R."/>
            <person name="Brazelton W.J."/>
            <person name="Woyke T."/>
            <person name="Hallam S.J."/>
            <person name="Tyson G.W."/>
            <person name="Wegener G."/>
            <person name="Boetius A."/>
            <person name="Orphan V."/>
        </authorList>
    </citation>
    <scope>NUCLEOTIDE SEQUENCE</scope>
</reference>
<dbReference type="EMBL" id="MT631042">
    <property type="protein sequence ID" value="QNO44929.1"/>
    <property type="molecule type" value="Genomic_DNA"/>
</dbReference>
<proteinExistence type="predicted"/>
<protein>
    <submittedName>
        <fullName evidence="1">Uncharacterized protein</fullName>
    </submittedName>
</protein>
<gene>
    <name evidence="1" type="ORF">JHEBEADN_00005</name>
</gene>
<name>A0A7G9YA95_9EURY</name>
<organism evidence="1">
    <name type="scientific">Candidatus Methanogaster sp. ANME-2c ERB4</name>
    <dbReference type="NCBI Taxonomy" id="2759911"/>
    <lineage>
        <taxon>Archaea</taxon>
        <taxon>Methanobacteriati</taxon>
        <taxon>Methanobacteriota</taxon>
        <taxon>Stenosarchaea group</taxon>
        <taxon>Methanomicrobia</taxon>
        <taxon>Methanosarcinales</taxon>
        <taxon>ANME-2 cluster</taxon>
        <taxon>Candidatus Methanogasteraceae</taxon>
        <taxon>Candidatus Methanogaster</taxon>
    </lineage>
</organism>
<dbReference type="AlphaFoldDB" id="A0A7G9YA95"/>
<sequence length="151" mass="17867">MISAHGLVCSVERGCHRKRQQDQEEQLHEHQRIPDDLLKHRLVSMLFPLRIQDEHQRRDLYVAGLWFDQVQDNNRYETQKTKKCQWICKRRPNPPISLIYPISPSLPQRTHRISERSSRTRSNLPRCACKSLSHLRNDRQAASYTLLSSSD</sequence>
<accession>A0A7G9YA95</accession>
<evidence type="ECO:0000313" key="1">
    <source>
        <dbReference type="EMBL" id="QNO44929.1"/>
    </source>
</evidence>